<accession>A0A0F9VAD2</accession>
<comment type="caution">
    <text evidence="1">The sequence shown here is derived from an EMBL/GenBank/DDBJ whole genome shotgun (WGS) entry which is preliminary data.</text>
</comment>
<name>A0A0F9VAD2_9ZZZZ</name>
<proteinExistence type="predicted"/>
<protein>
    <submittedName>
        <fullName evidence="1">Uncharacterized protein</fullName>
    </submittedName>
</protein>
<reference evidence="1" key="1">
    <citation type="journal article" date="2015" name="Nature">
        <title>Complex archaea that bridge the gap between prokaryotes and eukaryotes.</title>
        <authorList>
            <person name="Spang A."/>
            <person name="Saw J.H."/>
            <person name="Jorgensen S.L."/>
            <person name="Zaremba-Niedzwiedzka K."/>
            <person name="Martijn J."/>
            <person name="Lind A.E."/>
            <person name="van Eijk R."/>
            <person name="Schleper C."/>
            <person name="Guy L."/>
            <person name="Ettema T.J."/>
        </authorList>
    </citation>
    <scope>NUCLEOTIDE SEQUENCE</scope>
</reference>
<dbReference type="EMBL" id="LAZR01000401">
    <property type="protein sequence ID" value="KKN70511.1"/>
    <property type="molecule type" value="Genomic_DNA"/>
</dbReference>
<dbReference type="AlphaFoldDB" id="A0A0F9VAD2"/>
<evidence type="ECO:0000313" key="1">
    <source>
        <dbReference type="EMBL" id="KKN70511.1"/>
    </source>
</evidence>
<sequence>MKRYLIIDRAIQRSNVRPRASTSFVLLSKAKEFLRGIADEDVIIEDSRTGDTWEYFAEHDSIIRSFPYEKE</sequence>
<gene>
    <name evidence="1" type="ORF">LCGC14_0429410</name>
</gene>
<organism evidence="1">
    <name type="scientific">marine sediment metagenome</name>
    <dbReference type="NCBI Taxonomy" id="412755"/>
    <lineage>
        <taxon>unclassified sequences</taxon>
        <taxon>metagenomes</taxon>
        <taxon>ecological metagenomes</taxon>
    </lineage>
</organism>